<organism evidence="1">
    <name type="scientific">Anguilla anguilla</name>
    <name type="common">European freshwater eel</name>
    <name type="synonym">Muraena anguilla</name>
    <dbReference type="NCBI Taxonomy" id="7936"/>
    <lineage>
        <taxon>Eukaryota</taxon>
        <taxon>Metazoa</taxon>
        <taxon>Chordata</taxon>
        <taxon>Craniata</taxon>
        <taxon>Vertebrata</taxon>
        <taxon>Euteleostomi</taxon>
        <taxon>Actinopterygii</taxon>
        <taxon>Neopterygii</taxon>
        <taxon>Teleostei</taxon>
        <taxon>Anguilliformes</taxon>
        <taxon>Anguillidae</taxon>
        <taxon>Anguilla</taxon>
    </lineage>
</organism>
<protein>
    <submittedName>
        <fullName evidence="1">Uncharacterized protein</fullName>
    </submittedName>
</protein>
<proteinExistence type="predicted"/>
<accession>A0A0E9VEG2</accession>
<name>A0A0E9VEG2_ANGAN</name>
<sequence>MKLLFLCSSSILNK</sequence>
<evidence type="ECO:0000313" key="1">
    <source>
        <dbReference type="EMBL" id="JAH76447.1"/>
    </source>
</evidence>
<reference evidence="1" key="1">
    <citation type="submission" date="2014-11" db="EMBL/GenBank/DDBJ databases">
        <authorList>
            <person name="Amaro Gonzalez C."/>
        </authorList>
    </citation>
    <scope>NUCLEOTIDE SEQUENCE</scope>
</reference>
<reference evidence="1" key="2">
    <citation type="journal article" date="2015" name="Fish Shellfish Immunol.">
        <title>Early steps in the European eel (Anguilla anguilla)-Vibrio vulnificus interaction in the gills: Role of the RtxA13 toxin.</title>
        <authorList>
            <person name="Callol A."/>
            <person name="Pajuelo D."/>
            <person name="Ebbesson L."/>
            <person name="Teles M."/>
            <person name="MacKenzie S."/>
            <person name="Amaro C."/>
        </authorList>
    </citation>
    <scope>NUCLEOTIDE SEQUENCE</scope>
</reference>
<dbReference type="EMBL" id="GBXM01032130">
    <property type="protein sequence ID" value="JAH76447.1"/>
    <property type="molecule type" value="Transcribed_RNA"/>
</dbReference>